<dbReference type="EMBL" id="SMSI01000002">
    <property type="protein sequence ID" value="TDH35677.1"/>
    <property type="molecule type" value="Genomic_DNA"/>
</dbReference>
<evidence type="ECO:0000313" key="1">
    <source>
        <dbReference type="EMBL" id="TDH35677.1"/>
    </source>
</evidence>
<comment type="caution">
    <text evidence="1">The sequence shown here is derived from an EMBL/GenBank/DDBJ whole genome shotgun (WGS) entry which is preliminary data.</text>
</comment>
<reference evidence="1 2" key="1">
    <citation type="journal article" date="2013" name="Int. J. Syst. Evol. Microbiol.">
        <title>Hoeflea suaedae sp. nov., an endophytic bacterium isolated from the root of the halophyte Suaeda maritima.</title>
        <authorList>
            <person name="Chung E.J."/>
            <person name="Park J.A."/>
            <person name="Pramanik P."/>
            <person name="Bibi F."/>
            <person name="Jeon C.O."/>
            <person name="Chung Y.R."/>
        </authorList>
    </citation>
    <scope>NUCLEOTIDE SEQUENCE [LARGE SCALE GENOMIC DNA]</scope>
    <source>
        <strain evidence="1 2">YC6898</strain>
    </source>
</reference>
<organism evidence="1 2">
    <name type="scientific">Pseudohoeflea suaedae</name>
    <dbReference type="NCBI Taxonomy" id="877384"/>
    <lineage>
        <taxon>Bacteria</taxon>
        <taxon>Pseudomonadati</taxon>
        <taxon>Pseudomonadota</taxon>
        <taxon>Alphaproteobacteria</taxon>
        <taxon>Hyphomicrobiales</taxon>
        <taxon>Rhizobiaceae</taxon>
        <taxon>Pseudohoeflea</taxon>
    </lineage>
</organism>
<name>A0A4R5PJ49_9HYPH</name>
<gene>
    <name evidence="1" type="ORF">E2A64_10070</name>
</gene>
<sequence length="96" mass="10449">MHDIPKDTNGLRLCKMVGDDLVMCEPVQFVGGGAAVDTVLRRASISGNVGPVGDTGDYWADLLNAEGDWTETIKLDRHSYAAIKTKWARCKIDRAA</sequence>
<keyword evidence="2" id="KW-1185">Reference proteome</keyword>
<dbReference type="Proteomes" id="UP000295131">
    <property type="component" value="Unassembled WGS sequence"/>
</dbReference>
<dbReference type="RefSeq" id="WP_133284377.1">
    <property type="nucleotide sequence ID" value="NZ_SMSI01000002.1"/>
</dbReference>
<accession>A0A4R5PJ49</accession>
<dbReference type="OrthoDB" id="9890647at2"/>
<evidence type="ECO:0000313" key="2">
    <source>
        <dbReference type="Proteomes" id="UP000295131"/>
    </source>
</evidence>
<protein>
    <submittedName>
        <fullName evidence="1">Uncharacterized protein</fullName>
    </submittedName>
</protein>
<dbReference type="AlphaFoldDB" id="A0A4R5PJ49"/>
<proteinExistence type="predicted"/>